<dbReference type="PROSITE" id="PS50216">
    <property type="entry name" value="DHHC"/>
    <property type="match status" value="1"/>
</dbReference>
<evidence type="ECO:0000256" key="9">
    <source>
        <dbReference type="ARBA" id="ARBA00023288"/>
    </source>
</evidence>
<comment type="domain">
    <text evidence="12">The DHHC domain is required for palmitoyltransferase activity.</text>
</comment>
<feature type="domain" description="Palmitoyltransferase DHHC" evidence="13">
    <location>
        <begin position="285"/>
        <end position="412"/>
    </location>
</feature>
<dbReference type="InterPro" id="IPR001594">
    <property type="entry name" value="Palmitoyltrfase_DHHC"/>
</dbReference>
<evidence type="ECO:0000256" key="11">
    <source>
        <dbReference type="ARBA" id="ARBA00047790"/>
    </source>
</evidence>
<keyword evidence="7 12" id="KW-0472">Membrane</keyword>
<dbReference type="InterPro" id="IPR039859">
    <property type="entry name" value="PFA4/ZDH16/20/ERF2-like"/>
</dbReference>
<proteinExistence type="inferred from homology"/>
<dbReference type="GO" id="GO:0019706">
    <property type="term" value="F:protein-cysteine S-palmitoyltransferase activity"/>
    <property type="evidence" value="ECO:0007669"/>
    <property type="project" value="UniProtKB-EC"/>
</dbReference>
<feature type="transmembrane region" description="Helical" evidence="12">
    <location>
        <begin position="374"/>
        <end position="399"/>
    </location>
</feature>
<feature type="transmembrane region" description="Helical" evidence="12">
    <location>
        <begin position="136"/>
        <end position="162"/>
    </location>
</feature>
<dbReference type="PANTHER" id="PTHR22883">
    <property type="entry name" value="ZINC FINGER DHHC DOMAIN CONTAINING PROTEIN"/>
    <property type="match status" value="1"/>
</dbReference>
<dbReference type="Pfam" id="PF01529">
    <property type="entry name" value="DHHC"/>
    <property type="match status" value="1"/>
</dbReference>
<accession>A0AAN8KY29</accession>
<keyword evidence="4 12" id="KW-0812">Transmembrane</keyword>
<comment type="catalytic activity">
    <reaction evidence="11">
        <text>L-cysteinyl-[protein] + hexadecanoyl-CoA = S-hexadecanoyl-L-cysteinyl-[protein] + CoA</text>
        <dbReference type="Rhea" id="RHEA:36683"/>
        <dbReference type="Rhea" id="RHEA-COMP:10131"/>
        <dbReference type="Rhea" id="RHEA-COMP:11032"/>
        <dbReference type="ChEBI" id="CHEBI:29950"/>
        <dbReference type="ChEBI" id="CHEBI:57287"/>
        <dbReference type="ChEBI" id="CHEBI:57379"/>
        <dbReference type="ChEBI" id="CHEBI:74151"/>
        <dbReference type="EC" id="2.3.1.225"/>
    </reaction>
    <physiologicalReaction direction="left-to-right" evidence="11">
        <dbReference type="Rhea" id="RHEA:36684"/>
    </physiologicalReaction>
</comment>
<keyword evidence="3 12" id="KW-0808">Transferase</keyword>
<gene>
    <name evidence="14" type="ORF">J4Q44_G00296550</name>
</gene>
<evidence type="ECO:0000256" key="12">
    <source>
        <dbReference type="RuleBase" id="RU079119"/>
    </source>
</evidence>
<dbReference type="AlphaFoldDB" id="A0AAN8KY29"/>
<evidence type="ECO:0000256" key="4">
    <source>
        <dbReference type="ARBA" id="ARBA00022692"/>
    </source>
</evidence>
<evidence type="ECO:0000256" key="3">
    <source>
        <dbReference type="ARBA" id="ARBA00022679"/>
    </source>
</evidence>
<dbReference type="EC" id="2.3.1.225" evidence="12"/>
<keyword evidence="8" id="KW-0564">Palmitate</keyword>
<dbReference type="GO" id="GO:0005794">
    <property type="term" value="C:Golgi apparatus"/>
    <property type="evidence" value="ECO:0007669"/>
    <property type="project" value="UniProtKB-SubCell"/>
</dbReference>
<keyword evidence="5 12" id="KW-1133">Transmembrane helix</keyword>
<evidence type="ECO:0000259" key="13">
    <source>
        <dbReference type="Pfam" id="PF01529"/>
    </source>
</evidence>
<evidence type="ECO:0000313" key="15">
    <source>
        <dbReference type="Proteomes" id="UP001356427"/>
    </source>
</evidence>
<keyword evidence="15" id="KW-1185">Reference proteome</keyword>
<evidence type="ECO:0000256" key="5">
    <source>
        <dbReference type="ARBA" id="ARBA00022989"/>
    </source>
</evidence>
<dbReference type="GO" id="GO:0005783">
    <property type="term" value="C:endoplasmic reticulum"/>
    <property type="evidence" value="ECO:0007669"/>
    <property type="project" value="TreeGrafter"/>
</dbReference>
<feature type="transmembrane region" description="Helical" evidence="12">
    <location>
        <begin position="203"/>
        <end position="221"/>
    </location>
</feature>
<protein>
    <recommendedName>
        <fullName evidence="12">Palmitoyltransferase</fullName>
        <ecNumber evidence="12">2.3.1.225</ecNumber>
    </recommendedName>
</protein>
<evidence type="ECO:0000256" key="10">
    <source>
        <dbReference type="ARBA" id="ARBA00023315"/>
    </source>
</evidence>
<comment type="caution">
    <text evidence="14">The sequence shown here is derived from an EMBL/GenBank/DDBJ whole genome shotgun (WGS) entry which is preliminary data.</text>
</comment>
<comment type="subcellular location">
    <subcellularLocation>
        <location evidence="1">Golgi apparatus</location>
        <location evidence="1">trans-Golgi network membrane</location>
        <topology evidence="1">Multi-pass membrane protein</topology>
    </subcellularLocation>
</comment>
<evidence type="ECO:0000256" key="8">
    <source>
        <dbReference type="ARBA" id="ARBA00023139"/>
    </source>
</evidence>
<name>A0AAN8KY29_9TELE</name>
<dbReference type="GO" id="GO:0006612">
    <property type="term" value="P:protein targeting to membrane"/>
    <property type="evidence" value="ECO:0007669"/>
    <property type="project" value="TreeGrafter"/>
</dbReference>
<keyword evidence="6" id="KW-0333">Golgi apparatus</keyword>
<sequence length="465" mass="52112">MHIGNEITFVSGGRRQEILHLVGLTTLLGRRLNTFQADWLSVMKKRANKALEPDEPLCCCEYVDRQGGRNHVAACCCDCEDLDDACDRWLKKEPQKADSLSHLVTVMTDRLRVPWFWGGARRVDLSVLPPLLLLPVLLHIAALHFLLGMVVLTALPVLVLWYYYVTHRKKGRTLFFLSLALFSLGYMYYLFLTEVFPRGGVGLTQLGTVTLGVALTLAALVHTKREPGYVRPHPADIHSTVTYHSPPPDRDPGHNVVGQEVVLANRGSGSEQQGQGVEQMDSGRSRNWCSVCRVMRPPRAGHCRICGVCVLRLDHHCVWINSCVGQSNHRSFLLTLLLFLLTSLYGISLVLRSVCPQQNILTALLYCPGVYDQYSSALCFTCAWYSCIVTGGLLHLLVLQLINVSYNVTEREVRTALRDKTTHSLYWGLVVDTGVYSHGFRGNWAEFLTMGEGPDAHWPRLTDVV</sequence>
<evidence type="ECO:0000256" key="6">
    <source>
        <dbReference type="ARBA" id="ARBA00023034"/>
    </source>
</evidence>
<comment type="similarity">
    <text evidence="2 12">Belongs to the DHHC palmitoyltransferase family.</text>
</comment>
<keyword evidence="9" id="KW-0449">Lipoprotein</keyword>
<reference evidence="14 15" key="1">
    <citation type="submission" date="2021-04" db="EMBL/GenBank/DDBJ databases">
        <authorList>
            <person name="De Guttry C."/>
            <person name="Zahm M."/>
            <person name="Klopp C."/>
            <person name="Cabau C."/>
            <person name="Louis A."/>
            <person name="Berthelot C."/>
            <person name="Parey E."/>
            <person name="Roest Crollius H."/>
            <person name="Montfort J."/>
            <person name="Robinson-Rechavi M."/>
            <person name="Bucao C."/>
            <person name="Bouchez O."/>
            <person name="Gislard M."/>
            <person name="Lluch J."/>
            <person name="Milhes M."/>
            <person name="Lampietro C."/>
            <person name="Lopez Roques C."/>
            <person name="Donnadieu C."/>
            <person name="Braasch I."/>
            <person name="Desvignes T."/>
            <person name="Postlethwait J."/>
            <person name="Bobe J."/>
            <person name="Wedekind C."/>
            <person name="Guiguen Y."/>
        </authorList>
    </citation>
    <scope>NUCLEOTIDE SEQUENCE [LARGE SCALE GENOMIC DNA]</scope>
    <source>
        <strain evidence="14">Cs_M1</strain>
        <tissue evidence="14">Blood</tissue>
    </source>
</reference>
<evidence type="ECO:0000313" key="14">
    <source>
        <dbReference type="EMBL" id="KAK6299622.1"/>
    </source>
</evidence>
<dbReference type="PANTHER" id="PTHR22883:SF475">
    <property type="entry name" value="PALMITOYLTRANSFERASE ZDHHC23"/>
    <property type="match status" value="1"/>
</dbReference>
<feature type="transmembrane region" description="Helical" evidence="12">
    <location>
        <begin position="174"/>
        <end position="191"/>
    </location>
</feature>
<keyword evidence="10 12" id="KW-0012">Acyltransferase</keyword>
<evidence type="ECO:0000256" key="7">
    <source>
        <dbReference type="ARBA" id="ARBA00023136"/>
    </source>
</evidence>
<feature type="transmembrane region" description="Helical" evidence="12">
    <location>
        <begin position="332"/>
        <end position="354"/>
    </location>
</feature>
<evidence type="ECO:0000256" key="2">
    <source>
        <dbReference type="ARBA" id="ARBA00008574"/>
    </source>
</evidence>
<organism evidence="14 15">
    <name type="scientific">Coregonus suidteri</name>
    <dbReference type="NCBI Taxonomy" id="861788"/>
    <lineage>
        <taxon>Eukaryota</taxon>
        <taxon>Metazoa</taxon>
        <taxon>Chordata</taxon>
        <taxon>Craniata</taxon>
        <taxon>Vertebrata</taxon>
        <taxon>Euteleostomi</taxon>
        <taxon>Actinopterygii</taxon>
        <taxon>Neopterygii</taxon>
        <taxon>Teleostei</taxon>
        <taxon>Protacanthopterygii</taxon>
        <taxon>Salmoniformes</taxon>
        <taxon>Salmonidae</taxon>
        <taxon>Coregoninae</taxon>
        <taxon>Coregonus</taxon>
    </lineage>
</organism>
<dbReference type="Proteomes" id="UP001356427">
    <property type="component" value="Unassembled WGS sequence"/>
</dbReference>
<evidence type="ECO:0000256" key="1">
    <source>
        <dbReference type="ARBA" id="ARBA00004166"/>
    </source>
</evidence>
<dbReference type="EMBL" id="JAGTTL010000028">
    <property type="protein sequence ID" value="KAK6299622.1"/>
    <property type="molecule type" value="Genomic_DNA"/>
</dbReference>